<dbReference type="InterPro" id="IPR036047">
    <property type="entry name" value="F-box-like_dom_sf"/>
</dbReference>
<dbReference type="Gene3D" id="1.20.1280.50">
    <property type="match status" value="1"/>
</dbReference>
<reference evidence="2" key="1">
    <citation type="journal article" date="2022" name="IScience">
        <title>Evolution of zygomycete secretomes and the origins of terrestrial fungal ecologies.</title>
        <authorList>
            <person name="Chang Y."/>
            <person name="Wang Y."/>
            <person name="Mondo S."/>
            <person name="Ahrendt S."/>
            <person name="Andreopoulos W."/>
            <person name="Barry K."/>
            <person name="Beard J."/>
            <person name="Benny G.L."/>
            <person name="Blankenship S."/>
            <person name="Bonito G."/>
            <person name="Cuomo C."/>
            <person name="Desiro A."/>
            <person name="Gervers K.A."/>
            <person name="Hundley H."/>
            <person name="Kuo A."/>
            <person name="LaButti K."/>
            <person name="Lang B.F."/>
            <person name="Lipzen A."/>
            <person name="O'Donnell K."/>
            <person name="Pangilinan J."/>
            <person name="Reynolds N."/>
            <person name="Sandor L."/>
            <person name="Smith M.E."/>
            <person name="Tsang A."/>
            <person name="Grigoriev I.V."/>
            <person name="Stajich J.E."/>
            <person name="Spatafora J.W."/>
        </authorList>
    </citation>
    <scope>NUCLEOTIDE SEQUENCE</scope>
    <source>
        <strain evidence="2">RSA 2281</strain>
    </source>
</reference>
<dbReference type="SUPFAM" id="SSF81383">
    <property type="entry name" value="F-box domain"/>
    <property type="match status" value="1"/>
</dbReference>
<dbReference type="PANTHER" id="PTHR38926">
    <property type="entry name" value="F-BOX DOMAIN CONTAINING PROTEIN, EXPRESSED"/>
    <property type="match status" value="1"/>
</dbReference>
<dbReference type="Gene3D" id="3.80.10.10">
    <property type="entry name" value="Ribonuclease Inhibitor"/>
    <property type="match status" value="1"/>
</dbReference>
<dbReference type="PROSITE" id="PS50181">
    <property type="entry name" value="FBOX"/>
    <property type="match status" value="1"/>
</dbReference>
<dbReference type="PANTHER" id="PTHR38926:SF72">
    <property type="entry name" value="IM:7136021-RELATED"/>
    <property type="match status" value="1"/>
</dbReference>
<dbReference type="InterPro" id="IPR032675">
    <property type="entry name" value="LRR_dom_sf"/>
</dbReference>
<dbReference type="InterPro" id="IPR001810">
    <property type="entry name" value="F-box_dom"/>
</dbReference>
<reference evidence="2" key="2">
    <citation type="submission" date="2023-02" db="EMBL/GenBank/DDBJ databases">
        <authorList>
            <consortium name="DOE Joint Genome Institute"/>
            <person name="Mondo S.J."/>
            <person name="Chang Y."/>
            <person name="Wang Y."/>
            <person name="Ahrendt S."/>
            <person name="Andreopoulos W."/>
            <person name="Barry K."/>
            <person name="Beard J."/>
            <person name="Benny G.L."/>
            <person name="Blankenship S."/>
            <person name="Bonito G."/>
            <person name="Cuomo C."/>
            <person name="Desiro A."/>
            <person name="Gervers K.A."/>
            <person name="Hundley H."/>
            <person name="Kuo A."/>
            <person name="LaButti K."/>
            <person name="Lang B.F."/>
            <person name="Lipzen A."/>
            <person name="O'Donnell K."/>
            <person name="Pangilinan J."/>
            <person name="Reynolds N."/>
            <person name="Sandor L."/>
            <person name="Smith M.W."/>
            <person name="Tsang A."/>
            <person name="Grigoriev I.V."/>
            <person name="Stajich J.E."/>
            <person name="Spatafora J.W."/>
        </authorList>
    </citation>
    <scope>NUCLEOTIDE SEQUENCE</scope>
    <source>
        <strain evidence="2">RSA 2281</strain>
    </source>
</reference>
<dbReference type="Proteomes" id="UP001209540">
    <property type="component" value="Unassembled WGS sequence"/>
</dbReference>
<keyword evidence="3" id="KW-1185">Reference proteome</keyword>
<proteinExistence type="predicted"/>
<dbReference type="AlphaFoldDB" id="A0AAD5P6U4"/>
<evidence type="ECO:0000313" key="3">
    <source>
        <dbReference type="Proteomes" id="UP001209540"/>
    </source>
</evidence>
<accession>A0AAD5P6U4</accession>
<dbReference type="EMBL" id="JAIXMP010000067">
    <property type="protein sequence ID" value="KAI9243731.1"/>
    <property type="molecule type" value="Genomic_DNA"/>
</dbReference>
<comment type="caution">
    <text evidence="2">The sequence shown here is derived from an EMBL/GenBank/DDBJ whole genome shotgun (WGS) entry which is preliminary data.</text>
</comment>
<evidence type="ECO:0000259" key="1">
    <source>
        <dbReference type="PROSITE" id="PS50181"/>
    </source>
</evidence>
<organism evidence="2 3">
    <name type="scientific">Phascolomyces articulosus</name>
    <dbReference type="NCBI Taxonomy" id="60185"/>
    <lineage>
        <taxon>Eukaryota</taxon>
        <taxon>Fungi</taxon>
        <taxon>Fungi incertae sedis</taxon>
        <taxon>Mucoromycota</taxon>
        <taxon>Mucoromycotina</taxon>
        <taxon>Mucoromycetes</taxon>
        <taxon>Mucorales</taxon>
        <taxon>Lichtheimiaceae</taxon>
        <taxon>Phascolomyces</taxon>
    </lineage>
</organism>
<gene>
    <name evidence="2" type="ORF">BDA99DRAFT_566521</name>
</gene>
<protein>
    <recommendedName>
        <fullName evidence="1">F-box domain-containing protein</fullName>
    </recommendedName>
</protein>
<name>A0AAD5P6U4_9FUNG</name>
<feature type="domain" description="F-box" evidence="1">
    <location>
        <begin position="65"/>
        <end position="112"/>
    </location>
</feature>
<dbReference type="Pfam" id="PF12937">
    <property type="entry name" value="F-box-like"/>
    <property type="match status" value="1"/>
</dbReference>
<dbReference type="SUPFAM" id="SSF52047">
    <property type="entry name" value="RNI-like"/>
    <property type="match status" value="1"/>
</dbReference>
<evidence type="ECO:0000313" key="2">
    <source>
        <dbReference type="EMBL" id="KAI9243731.1"/>
    </source>
</evidence>
<sequence length="542" mass="62478">MTDSQDTSVDGYLGLGKIYEQQKNLELALGVYKQGLDSVKQDNPQRVHLEKAKKTVSATLYRNSQRWLKNPPNEILPSILIHLDIIDMLHCTGVCESWREFILDWQVFLDRIKKEMSGAHLIVSDLRDRHNEDTLLLSGLYFDNKATHDSLLFILHTTTEKTKMKSLVIKAMTPQLEQVKFNNFPSINKKQINIPEAVFLSLTFLQLCFEEGMEGFVNTNDLCGIIYQSPNLCHLFLDSRGSIYHGCCMNIAISHCPRLETLAITREAQMAETVYEDAYHDQIHRNMDTLSNLPLSTTKNHLKRFIYSGAPPYSSTKNDFKQVVKEGITSLHILYLYYDGLLVNHKLLKDIIFRSGQFYTFLKELVISNEDYFYGAHLDKVATGFKDVFLNHVLPAIPMVEALTIDDHVFSHNHSTIIFFRMDHEILEAIANFCPRLKTLKIIGQRSHSMNGLYYLATASHGPRGPPRLEYLEMDMDPRMALKLIEWMPSLIYLYIRCDKLRSNPDPVNLEFYRAKDLLESEERGGKLIYPYTNIPKLVQQA</sequence>